<reference evidence="2" key="1">
    <citation type="journal article" date="2019" name="Int. J. Syst. Evol. Microbiol.">
        <title>The Global Catalogue of Microorganisms (GCM) 10K type strain sequencing project: providing services to taxonomists for standard genome sequencing and annotation.</title>
        <authorList>
            <consortium name="The Broad Institute Genomics Platform"/>
            <consortium name="The Broad Institute Genome Sequencing Center for Infectious Disease"/>
            <person name="Wu L."/>
            <person name="Ma J."/>
        </authorList>
    </citation>
    <scope>NUCLEOTIDE SEQUENCE [LARGE SCALE GENOMIC DNA]</scope>
    <source>
        <strain evidence="2">KCTC 52438</strain>
    </source>
</reference>
<protein>
    <submittedName>
        <fullName evidence="1">Uncharacterized protein</fullName>
    </submittedName>
</protein>
<keyword evidence="2" id="KW-1185">Reference proteome</keyword>
<name>A0ABV7HK76_9GAMM</name>
<dbReference type="Proteomes" id="UP001595476">
    <property type="component" value="Unassembled WGS sequence"/>
</dbReference>
<accession>A0ABV7HK76</accession>
<organism evidence="1 2">
    <name type="scientific">Litoribrevibacter euphylliae</name>
    <dbReference type="NCBI Taxonomy" id="1834034"/>
    <lineage>
        <taxon>Bacteria</taxon>
        <taxon>Pseudomonadati</taxon>
        <taxon>Pseudomonadota</taxon>
        <taxon>Gammaproteobacteria</taxon>
        <taxon>Oceanospirillales</taxon>
        <taxon>Oceanospirillaceae</taxon>
        <taxon>Litoribrevibacter</taxon>
    </lineage>
</organism>
<proteinExistence type="predicted"/>
<evidence type="ECO:0000313" key="1">
    <source>
        <dbReference type="EMBL" id="MFC3151916.1"/>
    </source>
</evidence>
<comment type="caution">
    <text evidence="1">The sequence shown here is derived from an EMBL/GenBank/DDBJ whole genome shotgun (WGS) entry which is preliminary data.</text>
</comment>
<dbReference type="RefSeq" id="WP_386721522.1">
    <property type="nucleotide sequence ID" value="NZ_JBHRSZ010000004.1"/>
</dbReference>
<evidence type="ECO:0000313" key="2">
    <source>
        <dbReference type="Proteomes" id="UP001595476"/>
    </source>
</evidence>
<sequence>MKFKDGDKVKVLPHIWWPDGGTGKVSLPPEYVAGAVEGTDAFDSTQRTVKGVNSIVTSIWVEFDEPVQDLDGDGPYVSGEVQIEYLEHLQ</sequence>
<gene>
    <name evidence="1" type="ORF">ACFOEK_12820</name>
</gene>
<dbReference type="EMBL" id="JBHRSZ010000004">
    <property type="protein sequence ID" value="MFC3151916.1"/>
    <property type="molecule type" value="Genomic_DNA"/>
</dbReference>